<dbReference type="InterPro" id="IPR050571">
    <property type="entry name" value="Class-IV_PLP-Dep_Aminotrnsfr"/>
</dbReference>
<evidence type="ECO:0000313" key="14">
    <source>
        <dbReference type="Proteomes" id="UP001165287"/>
    </source>
</evidence>
<dbReference type="InterPro" id="IPR001544">
    <property type="entry name" value="Aminotrans_IV"/>
</dbReference>
<dbReference type="InterPro" id="IPR043132">
    <property type="entry name" value="BCAT-like_C"/>
</dbReference>
<dbReference type="NCBIfam" id="TIGR01121">
    <property type="entry name" value="D_amino_aminoT"/>
    <property type="match status" value="1"/>
</dbReference>
<keyword evidence="14" id="KW-1185">Reference proteome</keyword>
<evidence type="ECO:0000256" key="1">
    <source>
        <dbReference type="ARBA" id="ARBA00001933"/>
    </source>
</evidence>
<evidence type="ECO:0000256" key="12">
    <source>
        <dbReference type="RuleBase" id="RU004520"/>
    </source>
</evidence>
<evidence type="ECO:0000256" key="7">
    <source>
        <dbReference type="ARBA" id="ARBA00022679"/>
    </source>
</evidence>
<comment type="function">
    <text evidence="12">Acts on the D-isomers of alanine, leucine, aspartate, glutamate, aminobutyrate, norvaline and asparagine. The enzyme transfers an amino group from a substrate D-amino acid to the pyridoxal phosphate cofactor to form pyridoxamine and an alpha-keto acid in the first half-reaction.</text>
</comment>
<keyword evidence="7 13" id="KW-0808">Transferase</keyword>
<dbReference type="Gene3D" id="3.20.10.10">
    <property type="entry name" value="D-amino Acid Aminotransferase, subunit A, domain 2"/>
    <property type="match status" value="1"/>
</dbReference>
<dbReference type="InterPro" id="IPR018300">
    <property type="entry name" value="Aminotrans_IV_CS"/>
</dbReference>
<dbReference type="Pfam" id="PF01063">
    <property type="entry name" value="Aminotran_4"/>
    <property type="match status" value="1"/>
</dbReference>
<evidence type="ECO:0000256" key="3">
    <source>
        <dbReference type="ARBA" id="ARBA00011738"/>
    </source>
</evidence>
<evidence type="ECO:0000313" key="13">
    <source>
        <dbReference type="EMBL" id="MBZ5753295.1"/>
    </source>
</evidence>
<dbReference type="Gene3D" id="3.30.470.10">
    <property type="match status" value="1"/>
</dbReference>
<evidence type="ECO:0000256" key="11">
    <source>
        <dbReference type="RuleBase" id="RU004516"/>
    </source>
</evidence>
<dbReference type="InterPro" id="IPR005784">
    <property type="entry name" value="D_amino_transT"/>
</dbReference>
<dbReference type="GO" id="GO:0047810">
    <property type="term" value="F:D-alanine-2-oxoglutarate aminotransferase activity"/>
    <property type="evidence" value="ECO:0007669"/>
    <property type="project" value="UniProtKB-EC"/>
</dbReference>
<comment type="cofactor">
    <cofactor evidence="1 11">
        <name>pyridoxal 5'-phosphate</name>
        <dbReference type="ChEBI" id="CHEBI:597326"/>
    </cofactor>
</comment>
<sequence length="276" mass="31695">MKVLYNNQFKNRDEVVIDIEDRGYQFGDGIYEVMRVYNRNVFTLDEHLARFVRSAAELKIQLPYSVEDIKTMLLELVEQNHLEEGSIYVQITRGTSMRNHSFPAQSVSPVLIAYPLPKKNPSQEQQQGIKMKLVEDMRWLRCDIKSLNLLYNVMAKQEALDHQCYEALLHRNGTITEGSSTNFFAVKDGKLYTHPANNLILNGITRLEIRKLCEANDMTMIEKELTINGIESFDEAFITSTTLEIVPVTQIDDTVIGQGEPGEMTKRLQMLFQALI</sequence>
<keyword evidence="6 13" id="KW-0032">Aminotransferase</keyword>
<dbReference type="EMBL" id="JAIQUM010000099">
    <property type="protein sequence ID" value="MBZ5753295.1"/>
    <property type="molecule type" value="Genomic_DNA"/>
</dbReference>
<dbReference type="CDD" id="cd01558">
    <property type="entry name" value="D-AAT_like"/>
    <property type="match status" value="1"/>
</dbReference>
<evidence type="ECO:0000256" key="6">
    <source>
        <dbReference type="ARBA" id="ARBA00022576"/>
    </source>
</evidence>
<reference evidence="13" key="1">
    <citation type="submission" date="2024-05" db="EMBL/GenBank/DDBJ databases">
        <title>Metabacillus sp. nov., isolated from the rhizosphere soil of tomato plants.</title>
        <authorList>
            <person name="Ma R."/>
        </authorList>
    </citation>
    <scope>NUCLEOTIDE SEQUENCE</scope>
    <source>
        <strain evidence="13">DBTR6</strain>
    </source>
</reference>
<evidence type="ECO:0000256" key="9">
    <source>
        <dbReference type="ARBA" id="ARBA00047911"/>
    </source>
</evidence>
<dbReference type="EC" id="2.6.1.21" evidence="4 12"/>
<dbReference type="Proteomes" id="UP001165287">
    <property type="component" value="Unassembled WGS sequence"/>
</dbReference>
<dbReference type="PANTHER" id="PTHR42743">
    <property type="entry name" value="AMINO-ACID AMINOTRANSFERASE"/>
    <property type="match status" value="1"/>
</dbReference>
<keyword evidence="8 11" id="KW-0663">Pyridoxal phosphate</keyword>
<comment type="similarity">
    <text evidence="2 10">Belongs to the class-IV pyridoxal-phosphate-dependent aminotransferase family.</text>
</comment>
<dbReference type="PROSITE" id="PS00770">
    <property type="entry name" value="AA_TRANSFER_CLASS_4"/>
    <property type="match status" value="1"/>
</dbReference>
<proteinExistence type="inferred from homology"/>
<evidence type="ECO:0000256" key="8">
    <source>
        <dbReference type="ARBA" id="ARBA00022898"/>
    </source>
</evidence>
<protein>
    <recommendedName>
        <fullName evidence="5 12">D-alanine aminotransferase</fullName>
        <ecNumber evidence="4 12">2.6.1.21</ecNumber>
    </recommendedName>
</protein>
<dbReference type="SUPFAM" id="SSF56752">
    <property type="entry name" value="D-aminoacid aminotransferase-like PLP-dependent enzymes"/>
    <property type="match status" value="1"/>
</dbReference>
<comment type="subunit">
    <text evidence="3">Homodimer.</text>
</comment>
<evidence type="ECO:0000256" key="5">
    <source>
        <dbReference type="ARBA" id="ARBA00021779"/>
    </source>
</evidence>
<gene>
    <name evidence="13" type="primary">dat</name>
    <name evidence="13" type="ORF">K9V48_24485</name>
</gene>
<dbReference type="PANTHER" id="PTHR42743:SF10">
    <property type="entry name" value="D-ALANINE AMINOTRANSFERASE"/>
    <property type="match status" value="1"/>
</dbReference>
<dbReference type="RefSeq" id="WP_224141724.1">
    <property type="nucleotide sequence ID" value="NZ_JAIQUM010000099.1"/>
</dbReference>
<evidence type="ECO:0000256" key="4">
    <source>
        <dbReference type="ARBA" id="ARBA00012874"/>
    </source>
</evidence>
<evidence type="ECO:0000256" key="2">
    <source>
        <dbReference type="ARBA" id="ARBA00009320"/>
    </source>
</evidence>
<dbReference type="InterPro" id="IPR043131">
    <property type="entry name" value="BCAT-like_N"/>
</dbReference>
<comment type="caution">
    <text evidence="13">The sequence shown here is derived from an EMBL/GenBank/DDBJ whole genome shotgun (WGS) entry which is preliminary data.</text>
</comment>
<accession>A0ABS7UZG4</accession>
<name>A0ABS7UZG4_9BACI</name>
<comment type="catalytic activity">
    <reaction evidence="9 12">
        <text>D-alanine + 2-oxoglutarate = D-glutamate + pyruvate</text>
        <dbReference type="Rhea" id="RHEA:15869"/>
        <dbReference type="ChEBI" id="CHEBI:15361"/>
        <dbReference type="ChEBI" id="CHEBI:16810"/>
        <dbReference type="ChEBI" id="CHEBI:29986"/>
        <dbReference type="ChEBI" id="CHEBI:57416"/>
        <dbReference type="EC" id="2.6.1.21"/>
    </reaction>
</comment>
<organism evidence="13 14">
    <name type="scientific">Metabacillus rhizolycopersici</name>
    <dbReference type="NCBI Taxonomy" id="2875709"/>
    <lineage>
        <taxon>Bacteria</taxon>
        <taxon>Bacillati</taxon>
        <taxon>Bacillota</taxon>
        <taxon>Bacilli</taxon>
        <taxon>Bacillales</taxon>
        <taxon>Bacillaceae</taxon>
        <taxon>Metabacillus</taxon>
    </lineage>
</organism>
<evidence type="ECO:0000256" key="10">
    <source>
        <dbReference type="RuleBase" id="RU004106"/>
    </source>
</evidence>
<dbReference type="InterPro" id="IPR036038">
    <property type="entry name" value="Aminotransferase-like"/>
</dbReference>